<evidence type="ECO:0000256" key="7">
    <source>
        <dbReference type="SAM" id="Phobius"/>
    </source>
</evidence>
<dbReference type="SMART" id="SM00388">
    <property type="entry name" value="HisKA"/>
    <property type="match status" value="1"/>
</dbReference>
<keyword evidence="7" id="KW-1133">Transmembrane helix</keyword>
<protein>
    <recommendedName>
        <fullName evidence="2">histidine kinase</fullName>
        <ecNumber evidence="2">2.7.13.3</ecNumber>
    </recommendedName>
</protein>
<dbReference type="PRINTS" id="PR00344">
    <property type="entry name" value="BCTRLSENSOR"/>
</dbReference>
<organism evidence="9 10">
    <name type="scientific">Rapidithrix thailandica</name>
    <dbReference type="NCBI Taxonomy" id="413964"/>
    <lineage>
        <taxon>Bacteria</taxon>
        <taxon>Pseudomonadati</taxon>
        <taxon>Bacteroidota</taxon>
        <taxon>Cytophagia</taxon>
        <taxon>Cytophagales</taxon>
        <taxon>Flammeovirgaceae</taxon>
        <taxon>Rapidithrix</taxon>
    </lineage>
</organism>
<dbReference type="Gene3D" id="3.30.565.10">
    <property type="entry name" value="Histidine kinase-like ATPase, C-terminal domain"/>
    <property type="match status" value="1"/>
</dbReference>
<feature type="transmembrane region" description="Helical" evidence="7">
    <location>
        <begin position="389"/>
        <end position="407"/>
    </location>
</feature>
<feature type="coiled-coil region" evidence="6">
    <location>
        <begin position="270"/>
        <end position="304"/>
    </location>
</feature>
<sequence>MPMKGAGQSQVEYTGEIIDNFNLPVHSQITLEQNITVQSDKTGKFTFQLPNTADSIRQITIDRKGYAVMDWTLDTSTKHLLIQTWTSGYVIQGEAYDKKDAPIRFETVVIVGTNSIKFSSETDRFGKFSLNVPQNIPLHKDSFIFKIKNQQIAKENIEIGNEGKALTFRLSNSVNKAAQERKLITVQVTDNQNKPLPGIQLELNRKRYITDNKGTFKALFFDKIDQFSSSEYNILTLDHTYNRITLKLLTKETPLLVQTQLDSLDFQEIASELKNARDQYLSTNSTLKKELERVTNKIEKEQELSPENKEYLSVYLSSVEKLIKENENAFNESVVQTNQLIENLKLLISAKDSINTVTQERLDRAEAKNQELLQQNMEDRKKFYQTMKLATLIILLLLVIVIVYYRLANKIRKQKEQVEYLNKQLASTIEEVHQKNVEIKANNEKLEELIEEKNSLMGVVAHDLKAPLAKVEGLMQLMPLVGNLNEEQSQYTSMINNVVKEGKYIVKNILDWNRLEQGFEDIKIREIVVADFINTLVKGYDNDLKRKELSLNLSLQNPNLKIYTDPNQLTRIVDNVFSNAVKYSPKNKLIQLYIWEKKEYLVISVKDQGEGIGKDEQKLLFKKFQKLSTRPTGGESSTGLGLSIVKMLIDQMHGSIEVKSEKRKGTEFIISLPKKVEHSLSK</sequence>
<evidence type="ECO:0000256" key="6">
    <source>
        <dbReference type="SAM" id="Coils"/>
    </source>
</evidence>
<dbReference type="PANTHER" id="PTHR43547:SF2">
    <property type="entry name" value="HYBRID SIGNAL TRANSDUCTION HISTIDINE KINASE C"/>
    <property type="match status" value="1"/>
</dbReference>
<dbReference type="PROSITE" id="PS50109">
    <property type="entry name" value="HIS_KIN"/>
    <property type="match status" value="1"/>
</dbReference>
<feature type="domain" description="Histidine kinase" evidence="8">
    <location>
        <begin position="459"/>
        <end position="676"/>
    </location>
</feature>
<dbReference type="Pfam" id="PF00512">
    <property type="entry name" value="HisKA"/>
    <property type="match status" value="1"/>
</dbReference>
<dbReference type="GO" id="GO:0000155">
    <property type="term" value="F:phosphorelay sensor kinase activity"/>
    <property type="evidence" value="ECO:0007669"/>
    <property type="project" value="InterPro"/>
</dbReference>
<keyword evidence="6" id="KW-0175">Coiled coil</keyword>
<dbReference type="SMART" id="SM00387">
    <property type="entry name" value="HATPase_c"/>
    <property type="match status" value="1"/>
</dbReference>
<dbReference type="SUPFAM" id="SSF55874">
    <property type="entry name" value="ATPase domain of HSP90 chaperone/DNA topoisomerase II/histidine kinase"/>
    <property type="match status" value="1"/>
</dbReference>
<dbReference type="Proteomes" id="UP001403385">
    <property type="component" value="Unassembled WGS sequence"/>
</dbReference>
<keyword evidence="9" id="KW-0547">Nucleotide-binding</keyword>
<dbReference type="PANTHER" id="PTHR43547">
    <property type="entry name" value="TWO-COMPONENT HISTIDINE KINASE"/>
    <property type="match status" value="1"/>
</dbReference>
<dbReference type="GO" id="GO:0005524">
    <property type="term" value="F:ATP binding"/>
    <property type="evidence" value="ECO:0007669"/>
    <property type="project" value="UniProtKB-KW"/>
</dbReference>
<keyword evidence="4" id="KW-0808">Transferase</keyword>
<keyword evidence="3" id="KW-0597">Phosphoprotein</keyword>
<keyword evidence="9" id="KW-0067">ATP-binding</keyword>
<dbReference type="FunFam" id="3.30.565.10:FF:000006">
    <property type="entry name" value="Sensor histidine kinase WalK"/>
    <property type="match status" value="1"/>
</dbReference>
<dbReference type="InterPro" id="IPR036890">
    <property type="entry name" value="HATPase_C_sf"/>
</dbReference>
<keyword evidence="7" id="KW-0812">Transmembrane</keyword>
<dbReference type="Pfam" id="PF02518">
    <property type="entry name" value="HATPase_c"/>
    <property type="match status" value="1"/>
</dbReference>
<dbReference type="EMBL" id="JBDKWZ010000017">
    <property type="protein sequence ID" value="MEN7550822.1"/>
    <property type="molecule type" value="Genomic_DNA"/>
</dbReference>
<dbReference type="InterPro" id="IPR004358">
    <property type="entry name" value="Sig_transdc_His_kin-like_C"/>
</dbReference>
<feature type="coiled-coil region" evidence="6">
    <location>
        <begin position="355"/>
        <end position="382"/>
    </location>
</feature>
<evidence type="ECO:0000256" key="4">
    <source>
        <dbReference type="ARBA" id="ARBA00022679"/>
    </source>
</evidence>
<dbReference type="EC" id="2.7.13.3" evidence="2"/>
<proteinExistence type="predicted"/>
<feature type="coiled-coil region" evidence="6">
    <location>
        <begin position="411"/>
        <end position="459"/>
    </location>
</feature>
<accession>A0AAW9SBK2</accession>
<evidence type="ECO:0000313" key="10">
    <source>
        <dbReference type="Proteomes" id="UP001403385"/>
    </source>
</evidence>
<dbReference type="AlphaFoldDB" id="A0AAW9SBK2"/>
<dbReference type="InterPro" id="IPR003661">
    <property type="entry name" value="HisK_dim/P_dom"/>
</dbReference>
<dbReference type="InterPro" id="IPR003594">
    <property type="entry name" value="HATPase_dom"/>
</dbReference>
<dbReference type="SUPFAM" id="SSF47384">
    <property type="entry name" value="Homodimeric domain of signal transducing histidine kinase"/>
    <property type="match status" value="1"/>
</dbReference>
<evidence type="ECO:0000256" key="3">
    <source>
        <dbReference type="ARBA" id="ARBA00022553"/>
    </source>
</evidence>
<reference evidence="9 10" key="1">
    <citation type="submission" date="2024-04" db="EMBL/GenBank/DDBJ databases">
        <title>Novel genus in family Flammeovirgaceae.</title>
        <authorList>
            <person name="Nguyen T.H."/>
            <person name="Vuong T.Q."/>
            <person name="Le H."/>
            <person name="Kim S.-G."/>
        </authorList>
    </citation>
    <scope>NUCLEOTIDE SEQUENCE [LARGE SCALE GENOMIC DNA]</scope>
    <source>
        <strain evidence="9 10">JCM 23209</strain>
    </source>
</reference>
<comment type="caution">
    <text evidence="9">The sequence shown here is derived from an EMBL/GenBank/DDBJ whole genome shotgun (WGS) entry which is preliminary data.</text>
</comment>
<keyword evidence="5" id="KW-0418">Kinase</keyword>
<name>A0AAW9SBK2_9BACT</name>
<evidence type="ECO:0000256" key="1">
    <source>
        <dbReference type="ARBA" id="ARBA00000085"/>
    </source>
</evidence>
<evidence type="ECO:0000256" key="2">
    <source>
        <dbReference type="ARBA" id="ARBA00012438"/>
    </source>
</evidence>
<dbReference type="InterPro" id="IPR036097">
    <property type="entry name" value="HisK_dim/P_sf"/>
</dbReference>
<dbReference type="Gene3D" id="1.10.287.130">
    <property type="match status" value="1"/>
</dbReference>
<keyword evidence="7" id="KW-0472">Membrane</keyword>
<dbReference type="InterPro" id="IPR005467">
    <property type="entry name" value="His_kinase_dom"/>
</dbReference>
<evidence type="ECO:0000259" key="8">
    <source>
        <dbReference type="PROSITE" id="PS50109"/>
    </source>
</evidence>
<evidence type="ECO:0000256" key="5">
    <source>
        <dbReference type="ARBA" id="ARBA00022777"/>
    </source>
</evidence>
<keyword evidence="10" id="KW-1185">Reference proteome</keyword>
<dbReference type="CDD" id="cd00082">
    <property type="entry name" value="HisKA"/>
    <property type="match status" value="1"/>
</dbReference>
<evidence type="ECO:0000313" key="9">
    <source>
        <dbReference type="EMBL" id="MEN7550822.1"/>
    </source>
</evidence>
<gene>
    <name evidence="9" type="ORF">AAG747_23075</name>
</gene>
<comment type="catalytic activity">
    <reaction evidence="1">
        <text>ATP + protein L-histidine = ADP + protein N-phospho-L-histidine.</text>
        <dbReference type="EC" id="2.7.13.3"/>
    </reaction>
</comment>
<dbReference type="RefSeq" id="WP_346823604.1">
    <property type="nucleotide sequence ID" value="NZ_JBDKWZ010000017.1"/>
</dbReference>